<dbReference type="PANTHER" id="PTHR12960:SF0">
    <property type="entry name" value="MRNA EXPORT FACTOR GLE1"/>
    <property type="match status" value="1"/>
</dbReference>
<evidence type="ECO:0000256" key="1">
    <source>
        <dbReference type="ARBA" id="ARBA00004496"/>
    </source>
</evidence>
<feature type="region of interest" description="Disordered" evidence="17">
    <location>
        <begin position="51"/>
        <end position="72"/>
    </location>
</feature>
<evidence type="ECO:0000313" key="18">
    <source>
        <dbReference type="EMBL" id="MBC1174970.1"/>
    </source>
</evidence>
<evidence type="ECO:0000256" key="3">
    <source>
        <dbReference type="ARBA" id="ARBA00011056"/>
    </source>
</evidence>
<dbReference type="Proteomes" id="UP000092461">
    <property type="component" value="Unassembled WGS sequence"/>
</dbReference>
<evidence type="ECO:0000256" key="9">
    <source>
        <dbReference type="ARBA" id="ARBA00023054"/>
    </source>
</evidence>
<dbReference type="GO" id="GO:0016973">
    <property type="term" value="P:poly(A)+ mRNA export from nucleus"/>
    <property type="evidence" value="ECO:0007669"/>
    <property type="project" value="InterPro"/>
</dbReference>
<evidence type="ECO:0000256" key="17">
    <source>
        <dbReference type="SAM" id="MobiDB-lite"/>
    </source>
</evidence>
<reference evidence="20" key="1">
    <citation type="submission" date="2012-05" db="EMBL/GenBank/DDBJ databases">
        <title>Whole Genome Assembly of Lutzomyia longipalpis.</title>
        <authorList>
            <person name="Richards S."/>
            <person name="Qu C."/>
            <person name="Dillon R."/>
            <person name="Worley K."/>
            <person name="Scherer S."/>
            <person name="Batterton M."/>
            <person name="Taylor A."/>
            <person name="Hawes A."/>
            <person name="Hernandez B."/>
            <person name="Kovar C."/>
            <person name="Mandapat C."/>
            <person name="Pham C."/>
            <person name="Qu C."/>
            <person name="Jing C."/>
            <person name="Bess C."/>
            <person name="Bandaranaike D."/>
            <person name="Ngo D."/>
            <person name="Ongeri F."/>
            <person name="Arias F."/>
            <person name="Lara F."/>
            <person name="Weissenberger G."/>
            <person name="Kamau G."/>
            <person name="Han H."/>
            <person name="Shen H."/>
            <person name="Dinh H."/>
            <person name="Khalil I."/>
            <person name="Jones J."/>
            <person name="Shafer J."/>
            <person name="Jayaseelan J."/>
            <person name="Quiroz J."/>
            <person name="Blankenburg K."/>
            <person name="Nguyen L."/>
            <person name="Jackson L."/>
            <person name="Francisco L."/>
            <person name="Tang L.-Y."/>
            <person name="Pu L.-L."/>
            <person name="Perales L."/>
            <person name="Lorensuhewa L."/>
            <person name="Munidasa M."/>
            <person name="Coyle M."/>
            <person name="Taylor M."/>
            <person name="Puazo M."/>
            <person name="Firestine M."/>
            <person name="Scheel M."/>
            <person name="Javaid M."/>
            <person name="Wang M."/>
            <person name="Li M."/>
            <person name="Tabassum N."/>
            <person name="Saada N."/>
            <person name="Osuji N."/>
            <person name="Aqrawi P."/>
            <person name="Fu Q."/>
            <person name="Thornton R."/>
            <person name="Raj R."/>
            <person name="Goodspeed R."/>
            <person name="Mata R."/>
            <person name="Najjar R."/>
            <person name="Gubbala S."/>
            <person name="Lee S."/>
            <person name="Denson S."/>
            <person name="Patil S."/>
            <person name="Macmil S."/>
            <person name="Qi S."/>
            <person name="Matskevitch T."/>
            <person name="Palculict T."/>
            <person name="Mathew T."/>
            <person name="Vee V."/>
            <person name="Velamala V."/>
            <person name="Korchina V."/>
            <person name="Cai W."/>
            <person name="Liu W."/>
            <person name="Dai W."/>
            <person name="Zou X."/>
            <person name="Zhu Y."/>
            <person name="Zhang Y."/>
            <person name="Wu Y.-Q."/>
            <person name="Xin Y."/>
            <person name="Nazarath L."/>
            <person name="Kovar C."/>
            <person name="Han Y."/>
            <person name="Muzny D."/>
            <person name="Gibbs R."/>
        </authorList>
    </citation>
    <scope>NUCLEOTIDE SEQUENCE [LARGE SCALE GENOMIC DNA]</scope>
    <source>
        <strain evidence="20">Jacobina</strain>
    </source>
</reference>
<dbReference type="Gene3D" id="1.25.40.510">
    <property type="entry name" value="GLE1-like"/>
    <property type="match status" value="1"/>
</dbReference>
<evidence type="ECO:0000256" key="13">
    <source>
        <dbReference type="ARBA" id="ARBA00026227"/>
    </source>
</evidence>
<evidence type="ECO:0000256" key="4">
    <source>
        <dbReference type="ARBA" id="ARBA00022448"/>
    </source>
</evidence>
<evidence type="ECO:0000256" key="16">
    <source>
        <dbReference type="SAM" id="Coils"/>
    </source>
</evidence>
<dbReference type="FunFam" id="1.25.40.510:FF:000001">
    <property type="entry name" value="Nucleoporin GLE1 isoform 1"/>
    <property type="match status" value="1"/>
</dbReference>
<evidence type="ECO:0000256" key="7">
    <source>
        <dbReference type="ARBA" id="ARBA00022927"/>
    </source>
</evidence>
<evidence type="ECO:0000256" key="5">
    <source>
        <dbReference type="ARBA" id="ARBA00022490"/>
    </source>
</evidence>
<keyword evidence="20" id="KW-1185">Reference proteome</keyword>
<dbReference type="GO" id="GO:0031369">
    <property type="term" value="F:translation initiation factor binding"/>
    <property type="evidence" value="ECO:0007669"/>
    <property type="project" value="TreeGrafter"/>
</dbReference>
<evidence type="ECO:0000256" key="6">
    <source>
        <dbReference type="ARBA" id="ARBA00022816"/>
    </source>
</evidence>
<keyword evidence="6" id="KW-0509">mRNA transport</keyword>
<evidence type="ECO:0000256" key="10">
    <source>
        <dbReference type="ARBA" id="ARBA00023132"/>
    </source>
</evidence>
<comment type="subcellular location">
    <subcellularLocation>
        <location evidence="1">Cytoplasm</location>
    </subcellularLocation>
    <subcellularLocation>
        <location evidence="2">Nucleus</location>
        <location evidence="2">Nuclear pore complex</location>
    </subcellularLocation>
</comment>
<dbReference type="PANTHER" id="PTHR12960">
    <property type="entry name" value="GLE-1-RELATED"/>
    <property type="match status" value="1"/>
</dbReference>
<dbReference type="VEuPathDB" id="VectorBase:LLOJ009308"/>
<dbReference type="GO" id="GO:0005737">
    <property type="term" value="C:cytoplasm"/>
    <property type="evidence" value="ECO:0007669"/>
    <property type="project" value="UniProtKB-SubCell"/>
</dbReference>
<sequence length="633" mass="71738">MNSRSYISFDLNSHEQSILANAARISPQVRGPTIGPNAADLDALTEGLNGMAIGGNTGKSPKEQEEEESNDIEPMPRITTNIKEYIEDIARIRKVQSLEKQRKDAVQKEVRARLSRQRMQQSELDAIYEDAQKNLQRKLALLGEEAERRVKQALEEQEKLNEIQEEKMREAMLANSKRVDSQQMKLKQFREKQKMNVCIEALQRGQEKFVKCFETFARTLMSIEKAQLPNYMALNEKAKPMMTTYEQTIKSIAAGNITEGAVKVIEGLVEEFQKLQQELEGKIAADAKEAAEKVIQQEVPKAPKEKPSVDQVDTVHNVQGLNQFISPEGQKQYIKVMDLLIGYTKDIEPLTKDESLKKFRFNCQKAINIPVNAISGVSAAHLKDKYDKLACLLSGNTAPCGDEQINAGAHPLGKKFCMVLLAKKFVNQGDTMVASNPKAAYPIAAVIVALWQKFPDFGDLFLAHAYRECPYLVPYFIPQFEGQSTEEYYRALGYKTTNDTQEPQDMYLKRMSGIARLYAAIFITKPRMGETQSNPHCLKNGWMWLCNVLNMDPLPDICATVLLEVLQIVGDEMIRVYGRQFLKLIFVIHNQYLPKLKLVDEGGPRVRLEVLLAKVMKEGKFDQPEGVLHPNFW</sequence>
<dbReference type="EMBL" id="GITU01006267">
    <property type="protein sequence ID" value="MBC1174970.1"/>
    <property type="molecule type" value="Transcribed_RNA"/>
</dbReference>
<dbReference type="InterPro" id="IPR038506">
    <property type="entry name" value="GLE1-like_sf"/>
</dbReference>
<reference evidence="18" key="2">
    <citation type="journal article" date="2020" name="BMC">
        <title>Leishmania infection induces a limited differential gene expression in the sand fly midgut.</title>
        <authorList>
            <person name="Coutinho-Abreu I.V."/>
            <person name="Serafim T.D."/>
            <person name="Meneses C."/>
            <person name="Kamhawi S."/>
            <person name="Oliveira F."/>
            <person name="Valenzuela J.G."/>
        </authorList>
    </citation>
    <scope>NUCLEOTIDE SEQUENCE</scope>
    <source>
        <strain evidence="18">Jacobina</strain>
        <tissue evidence="18">Midgut</tissue>
    </source>
</reference>
<evidence type="ECO:0000256" key="12">
    <source>
        <dbReference type="ARBA" id="ARBA00024680"/>
    </source>
</evidence>
<dbReference type="AlphaFoldDB" id="A0A1B0CWC4"/>
<reference evidence="19" key="3">
    <citation type="submission" date="2020-05" db="UniProtKB">
        <authorList>
            <consortium name="EnsemblMetazoa"/>
        </authorList>
    </citation>
    <scope>IDENTIFICATION</scope>
    <source>
        <strain evidence="19">Jacobina</strain>
    </source>
</reference>
<evidence type="ECO:0000256" key="2">
    <source>
        <dbReference type="ARBA" id="ARBA00004567"/>
    </source>
</evidence>
<keyword evidence="10" id="KW-0906">Nuclear pore complex</keyword>
<dbReference type="GO" id="GO:0000822">
    <property type="term" value="F:inositol hexakisphosphate binding"/>
    <property type="evidence" value="ECO:0007669"/>
    <property type="project" value="TreeGrafter"/>
</dbReference>
<keyword evidence="9 16" id="KW-0175">Coiled coil</keyword>
<evidence type="ECO:0000256" key="8">
    <source>
        <dbReference type="ARBA" id="ARBA00023010"/>
    </source>
</evidence>
<evidence type="ECO:0000313" key="20">
    <source>
        <dbReference type="Proteomes" id="UP000092461"/>
    </source>
</evidence>
<feature type="coiled-coil region" evidence="16">
    <location>
        <begin position="143"/>
        <end position="174"/>
    </location>
</feature>
<keyword evidence="11" id="KW-0539">Nucleus</keyword>
<comment type="similarity">
    <text evidence="3">Belongs to the GLE1 family.</text>
</comment>
<dbReference type="GO" id="GO:0005543">
    <property type="term" value="F:phospholipid binding"/>
    <property type="evidence" value="ECO:0007669"/>
    <property type="project" value="TreeGrafter"/>
</dbReference>
<organism evidence="19 20">
    <name type="scientific">Lutzomyia longipalpis</name>
    <name type="common">Sand fly</name>
    <dbReference type="NCBI Taxonomy" id="7200"/>
    <lineage>
        <taxon>Eukaryota</taxon>
        <taxon>Metazoa</taxon>
        <taxon>Ecdysozoa</taxon>
        <taxon>Arthropoda</taxon>
        <taxon>Hexapoda</taxon>
        <taxon>Insecta</taxon>
        <taxon>Pterygota</taxon>
        <taxon>Neoptera</taxon>
        <taxon>Endopterygota</taxon>
        <taxon>Diptera</taxon>
        <taxon>Nematocera</taxon>
        <taxon>Psychodoidea</taxon>
        <taxon>Psychodidae</taxon>
        <taxon>Lutzomyia</taxon>
        <taxon>Lutzomyia</taxon>
    </lineage>
</organism>
<dbReference type="GO" id="GO:0015031">
    <property type="term" value="P:protein transport"/>
    <property type="evidence" value="ECO:0007669"/>
    <property type="project" value="UniProtKB-KW"/>
</dbReference>
<dbReference type="GO" id="GO:0044614">
    <property type="term" value="C:nuclear pore cytoplasmic filaments"/>
    <property type="evidence" value="ECO:0007669"/>
    <property type="project" value="TreeGrafter"/>
</dbReference>
<protein>
    <recommendedName>
        <fullName evidence="13">mRNA export factor GLE1</fullName>
    </recommendedName>
    <alternativeName>
        <fullName evidence="15">GLE1 RNA export mediator</fullName>
    </alternativeName>
    <alternativeName>
        <fullName evidence="14">Nucleoporin GLE1</fullName>
    </alternativeName>
</protein>
<evidence type="ECO:0000256" key="11">
    <source>
        <dbReference type="ARBA" id="ARBA00023242"/>
    </source>
</evidence>
<keyword evidence="8" id="KW-0811">Translocation</keyword>
<evidence type="ECO:0000313" key="19">
    <source>
        <dbReference type="EnsemblMetazoa" id="LLOJ009308-PA"/>
    </source>
</evidence>
<dbReference type="VEuPathDB" id="VectorBase:LLONM1_002678"/>
<comment type="function">
    <text evidence="12">Required for the export of mRNAs containing poly(A) tails from the nucleus into the cytoplasm. May be involved in the terminal step of the mRNA transport through the nuclear pore complex (NPC).</text>
</comment>
<evidence type="ECO:0000256" key="14">
    <source>
        <dbReference type="ARBA" id="ARBA00029983"/>
    </source>
</evidence>
<dbReference type="EnsemblMetazoa" id="LLOJ009308-RA">
    <property type="protein sequence ID" value="LLOJ009308-PA"/>
    <property type="gene ID" value="LLOJ009308"/>
</dbReference>
<dbReference type="EMBL" id="AJWK01032233">
    <property type="status" value="NOT_ANNOTATED_CDS"/>
    <property type="molecule type" value="Genomic_DNA"/>
</dbReference>
<keyword evidence="7" id="KW-0653">Protein transport</keyword>
<name>A0A1B0CWC4_LUTLO</name>
<accession>A0A1B0CWC4</accession>
<proteinExistence type="inferred from homology"/>
<keyword evidence="5" id="KW-0963">Cytoplasm</keyword>
<dbReference type="InterPro" id="IPR012476">
    <property type="entry name" value="GLE1"/>
</dbReference>
<dbReference type="Pfam" id="PF07817">
    <property type="entry name" value="GLE1"/>
    <property type="match status" value="1"/>
</dbReference>
<evidence type="ECO:0000256" key="15">
    <source>
        <dbReference type="ARBA" id="ARBA00030897"/>
    </source>
</evidence>
<keyword evidence="4" id="KW-0813">Transport</keyword>